<keyword evidence="2" id="KW-1003">Cell membrane</keyword>
<accession>A0A839IRH8</accession>
<evidence type="ECO:0000313" key="8">
    <source>
        <dbReference type="EMBL" id="MBB1487548.1"/>
    </source>
</evidence>
<dbReference type="InterPro" id="IPR036259">
    <property type="entry name" value="MFS_trans_sf"/>
</dbReference>
<evidence type="ECO:0000256" key="1">
    <source>
        <dbReference type="ARBA" id="ARBA00004651"/>
    </source>
</evidence>
<feature type="domain" description="Major facilitator superfamily (MFS) profile" evidence="7">
    <location>
        <begin position="8"/>
        <end position="399"/>
    </location>
</feature>
<evidence type="ECO:0000259" key="7">
    <source>
        <dbReference type="PROSITE" id="PS50850"/>
    </source>
</evidence>
<dbReference type="PANTHER" id="PTHR23513">
    <property type="entry name" value="INTEGRAL MEMBRANE EFFLUX PROTEIN-RELATED"/>
    <property type="match status" value="1"/>
</dbReference>
<dbReference type="GO" id="GO:0022857">
    <property type="term" value="F:transmembrane transporter activity"/>
    <property type="evidence" value="ECO:0007669"/>
    <property type="project" value="InterPro"/>
</dbReference>
<name>A0A839IRH8_9GAMM</name>
<dbReference type="InterPro" id="IPR020846">
    <property type="entry name" value="MFS_dom"/>
</dbReference>
<dbReference type="SUPFAM" id="SSF103473">
    <property type="entry name" value="MFS general substrate transporter"/>
    <property type="match status" value="1"/>
</dbReference>
<feature type="transmembrane region" description="Helical" evidence="6">
    <location>
        <begin position="349"/>
        <end position="368"/>
    </location>
</feature>
<keyword evidence="4 6" id="KW-1133">Transmembrane helix</keyword>
<feature type="transmembrane region" description="Helical" evidence="6">
    <location>
        <begin position="374"/>
        <end position="392"/>
    </location>
</feature>
<proteinExistence type="predicted"/>
<keyword evidence="9" id="KW-1185">Reference proteome</keyword>
<feature type="transmembrane region" description="Helical" evidence="6">
    <location>
        <begin position="259"/>
        <end position="279"/>
    </location>
</feature>
<feature type="transmembrane region" description="Helical" evidence="6">
    <location>
        <begin position="41"/>
        <end position="62"/>
    </location>
</feature>
<dbReference type="InterPro" id="IPR011701">
    <property type="entry name" value="MFS"/>
</dbReference>
<keyword evidence="3 6" id="KW-0812">Transmembrane</keyword>
<evidence type="ECO:0000256" key="5">
    <source>
        <dbReference type="ARBA" id="ARBA00023136"/>
    </source>
</evidence>
<dbReference type="Pfam" id="PF07690">
    <property type="entry name" value="MFS_1"/>
    <property type="match status" value="1"/>
</dbReference>
<dbReference type="RefSeq" id="WP_182809328.1">
    <property type="nucleotide sequence ID" value="NZ_JACJFM010000016.1"/>
</dbReference>
<feature type="transmembrane region" description="Helical" evidence="6">
    <location>
        <begin position="74"/>
        <end position="96"/>
    </location>
</feature>
<dbReference type="EMBL" id="JACJFM010000016">
    <property type="protein sequence ID" value="MBB1487548.1"/>
    <property type="molecule type" value="Genomic_DNA"/>
</dbReference>
<feature type="transmembrane region" description="Helical" evidence="6">
    <location>
        <begin position="309"/>
        <end position="328"/>
    </location>
</feature>
<protein>
    <submittedName>
        <fullName evidence="8">MFS transporter</fullName>
    </submittedName>
</protein>
<feature type="transmembrane region" description="Helical" evidence="6">
    <location>
        <begin position="222"/>
        <end position="247"/>
    </location>
</feature>
<evidence type="ECO:0000256" key="6">
    <source>
        <dbReference type="SAM" id="Phobius"/>
    </source>
</evidence>
<evidence type="ECO:0000256" key="4">
    <source>
        <dbReference type="ARBA" id="ARBA00022989"/>
    </source>
</evidence>
<dbReference type="GO" id="GO:0005886">
    <property type="term" value="C:plasma membrane"/>
    <property type="evidence" value="ECO:0007669"/>
    <property type="project" value="UniProtKB-SubCell"/>
</dbReference>
<feature type="transmembrane region" description="Helical" evidence="6">
    <location>
        <begin position="170"/>
        <end position="188"/>
    </location>
</feature>
<gene>
    <name evidence="8" type="ORF">H4O21_13105</name>
</gene>
<evidence type="ECO:0000313" key="9">
    <source>
        <dbReference type="Proteomes" id="UP000565262"/>
    </source>
</evidence>
<dbReference type="PANTHER" id="PTHR23513:SF11">
    <property type="entry name" value="STAPHYLOFERRIN A TRANSPORTER"/>
    <property type="match status" value="1"/>
</dbReference>
<comment type="caution">
    <text evidence="8">The sequence shown here is derived from an EMBL/GenBank/DDBJ whole genome shotgun (WGS) entry which is preliminary data.</text>
</comment>
<dbReference type="Proteomes" id="UP000565262">
    <property type="component" value="Unassembled WGS sequence"/>
</dbReference>
<dbReference type="AlphaFoldDB" id="A0A839IRH8"/>
<reference evidence="8 9" key="1">
    <citation type="submission" date="2020-08" db="EMBL/GenBank/DDBJ databases">
        <title>Oceanospirillum sp. nov. isolated from marine sediment.</title>
        <authorList>
            <person name="Ji X."/>
        </authorList>
    </citation>
    <scope>NUCLEOTIDE SEQUENCE [LARGE SCALE GENOMIC DNA]</scope>
    <source>
        <strain evidence="8 9">D5</strain>
    </source>
</reference>
<comment type="subcellular location">
    <subcellularLocation>
        <location evidence="1">Cell membrane</location>
        <topology evidence="1">Multi-pass membrane protein</topology>
    </subcellularLocation>
</comment>
<dbReference type="PROSITE" id="PS50850">
    <property type="entry name" value="MFS"/>
    <property type="match status" value="1"/>
</dbReference>
<sequence length="409" mass="45557">MIFLLQPRVARLLAGRFFEGISAGLLMMALPWILLKDGNNGSVVAIIALICTLCSFLLTPFFSTAVDRYSRKMIMVIVQLAQAIAALFLLIVFTLPAEVSDLARILSIAAVQLVFWVSADLAWNTTGAFIQENFQPDEYPRISAYQEVMMQGVMLTSGGFGILLLESWSLSQFALFALCASTLSALCYSTMPYLRKLREHIEQSFHGQLVETRKIFLRDPQLMIFLAMSCLSYPVLTYLVKLVPVFLAEQGYSGEWFAIWKSSYGLGAMVCGLVITVLLVKFRSDLLMVVSVLLIALSLSVMAVVTEPVVIIVMTLGIGFFNATNRISRINRMNLTTDIQERGRIDGGLKMFSILMQSLSYMLIALLSSWQLTHYGFAVAAVVMLLAGGYMYRFQAKTQRQIKLIAENS</sequence>
<dbReference type="Gene3D" id="1.20.1250.20">
    <property type="entry name" value="MFS general substrate transporter like domains"/>
    <property type="match status" value="1"/>
</dbReference>
<keyword evidence="5 6" id="KW-0472">Membrane</keyword>
<organism evidence="8 9">
    <name type="scientific">Oceanospirillum sediminis</name>
    <dbReference type="NCBI Taxonomy" id="2760088"/>
    <lineage>
        <taxon>Bacteria</taxon>
        <taxon>Pseudomonadati</taxon>
        <taxon>Pseudomonadota</taxon>
        <taxon>Gammaproteobacteria</taxon>
        <taxon>Oceanospirillales</taxon>
        <taxon>Oceanospirillaceae</taxon>
        <taxon>Oceanospirillum</taxon>
    </lineage>
</organism>
<evidence type="ECO:0000256" key="3">
    <source>
        <dbReference type="ARBA" id="ARBA00022692"/>
    </source>
</evidence>
<feature type="transmembrane region" description="Helical" evidence="6">
    <location>
        <begin position="12"/>
        <end position="35"/>
    </location>
</feature>
<evidence type="ECO:0000256" key="2">
    <source>
        <dbReference type="ARBA" id="ARBA00022475"/>
    </source>
</evidence>
<dbReference type="CDD" id="cd06173">
    <property type="entry name" value="MFS_MefA_like"/>
    <property type="match status" value="1"/>
</dbReference>
<feature type="transmembrane region" description="Helical" evidence="6">
    <location>
        <begin position="286"/>
        <end position="303"/>
    </location>
</feature>